<evidence type="ECO:0000256" key="1">
    <source>
        <dbReference type="ARBA" id="ARBA00018672"/>
    </source>
</evidence>
<dbReference type="PANTHER" id="PTHR43719:SF28">
    <property type="entry name" value="PEROXIDE STRESS-ACTIVATED HISTIDINE KINASE MAK1-RELATED"/>
    <property type="match status" value="1"/>
</dbReference>
<dbReference type="InterPro" id="IPR050956">
    <property type="entry name" value="2C_system_His_kinase"/>
</dbReference>
<dbReference type="InterPro" id="IPR001789">
    <property type="entry name" value="Sig_transdc_resp-reg_receiver"/>
</dbReference>
<dbReference type="PROSITE" id="PS50110">
    <property type="entry name" value="RESPONSE_REGULATORY"/>
    <property type="match status" value="1"/>
</dbReference>
<evidence type="ECO:0000256" key="2">
    <source>
        <dbReference type="ARBA" id="ARBA00022553"/>
    </source>
</evidence>
<evidence type="ECO:0000256" key="3">
    <source>
        <dbReference type="ARBA" id="ARBA00024867"/>
    </source>
</evidence>
<dbReference type="Pfam" id="PF00072">
    <property type="entry name" value="Response_reg"/>
    <property type="match status" value="1"/>
</dbReference>
<sequence>MKILVAEDDLASSAFLAQFLARYGEVDRVVDGLETLEAYSLCRQELRPYDIIFLDIMMPKVDGVTVLKAIRNYETKKKIKPKNKTKVILTSALSETDYVKKAKEVGCEGCLSKPIDTQEVHNLLMQLGIID</sequence>
<feature type="modified residue" description="4-aspartylphosphate" evidence="4">
    <location>
        <position position="55"/>
    </location>
</feature>
<accession>A0A7C7D6Q2</accession>
<name>A0A7C7D6Q2_9FIRM</name>
<evidence type="ECO:0000313" key="6">
    <source>
        <dbReference type="EMBL" id="HHY27635.1"/>
    </source>
</evidence>
<dbReference type="SUPFAM" id="SSF52172">
    <property type="entry name" value="CheY-like"/>
    <property type="match status" value="1"/>
</dbReference>
<dbReference type="SMART" id="SM00448">
    <property type="entry name" value="REC"/>
    <property type="match status" value="1"/>
</dbReference>
<feature type="domain" description="Response regulatory" evidence="5">
    <location>
        <begin position="2"/>
        <end position="128"/>
    </location>
</feature>
<dbReference type="EMBL" id="DUTF01000284">
    <property type="protein sequence ID" value="HHY27635.1"/>
    <property type="molecule type" value="Genomic_DNA"/>
</dbReference>
<keyword evidence="2 4" id="KW-0597">Phosphoprotein</keyword>
<reference evidence="6 7" key="1">
    <citation type="journal article" date="2020" name="Biotechnol. Biofuels">
        <title>New insights from the biogas microbiome by comprehensive genome-resolved metagenomics of nearly 1600 species originating from multiple anaerobic digesters.</title>
        <authorList>
            <person name="Campanaro S."/>
            <person name="Treu L."/>
            <person name="Rodriguez-R L.M."/>
            <person name="Kovalovszki A."/>
            <person name="Ziels R.M."/>
            <person name="Maus I."/>
            <person name="Zhu X."/>
            <person name="Kougias P.G."/>
            <person name="Basile A."/>
            <person name="Luo G."/>
            <person name="Schluter A."/>
            <person name="Konstantinidis K.T."/>
            <person name="Angelidaki I."/>
        </authorList>
    </citation>
    <scope>NUCLEOTIDE SEQUENCE [LARGE SCALE GENOMIC DNA]</scope>
    <source>
        <strain evidence="6">AS05jafATM_4</strain>
    </source>
</reference>
<dbReference type="GO" id="GO:0000160">
    <property type="term" value="P:phosphorelay signal transduction system"/>
    <property type="evidence" value="ECO:0007669"/>
    <property type="project" value="InterPro"/>
</dbReference>
<dbReference type="InterPro" id="IPR011006">
    <property type="entry name" value="CheY-like_superfamily"/>
</dbReference>
<evidence type="ECO:0000259" key="5">
    <source>
        <dbReference type="PROSITE" id="PS50110"/>
    </source>
</evidence>
<evidence type="ECO:0000313" key="7">
    <source>
        <dbReference type="Proteomes" id="UP000553059"/>
    </source>
</evidence>
<dbReference type="Gene3D" id="3.40.50.2300">
    <property type="match status" value="1"/>
</dbReference>
<comment type="caution">
    <text evidence="6">The sequence shown here is derived from an EMBL/GenBank/DDBJ whole genome shotgun (WGS) entry which is preliminary data.</text>
</comment>
<comment type="function">
    <text evidence="3">May play the central regulatory role in sporulation. It may be an element of the effector pathway responsible for the activation of sporulation genes in response to nutritional stress. Spo0A may act in concert with spo0H (a sigma factor) to control the expression of some genes that are critical to the sporulation process.</text>
</comment>
<evidence type="ECO:0000256" key="4">
    <source>
        <dbReference type="PROSITE-ProRule" id="PRU00169"/>
    </source>
</evidence>
<organism evidence="6 7">
    <name type="scientific">Desulfitobacterium dehalogenans</name>
    <dbReference type="NCBI Taxonomy" id="36854"/>
    <lineage>
        <taxon>Bacteria</taxon>
        <taxon>Bacillati</taxon>
        <taxon>Bacillota</taxon>
        <taxon>Clostridia</taxon>
        <taxon>Eubacteriales</taxon>
        <taxon>Desulfitobacteriaceae</taxon>
        <taxon>Desulfitobacterium</taxon>
    </lineage>
</organism>
<proteinExistence type="predicted"/>
<gene>
    <name evidence="6" type="ORF">GX523_13010</name>
</gene>
<protein>
    <recommendedName>
        <fullName evidence="1">Stage 0 sporulation protein A homolog</fullName>
    </recommendedName>
</protein>
<dbReference type="CDD" id="cd17546">
    <property type="entry name" value="REC_hyHK_CKI1_RcsC-like"/>
    <property type="match status" value="1"/>
</dbReference>
<dbReference type="Proteomes" id="UP000553059">
    <property type="component" value="Unassembled WGS sequence"/>
</dbReference>
<dbReference type="AlphaFoldDB" id="A0A7C7D6Q2"/>
<dbReference type="PANTHER" id="PTHR43719">
    <property type="entry name" value="TWO-COMPONENT HISTIDINE KINASE"/>
    <property type="match status" value="1"/>
</dbReference>